<dbReference type="Gene3D" id="3.30.450.30">
    <property type="entry name" value="Dynein light chain 2a, cytoplasmic"/>
    <property type="match status" value="1"/>
</dbReference>
<dbReference type="Pfam" id="PF00235">
    <property type="entry name" value="Profilin"/>
    <property type="match status" value="1"/>
</dbReference>
<dbReference type="GO" id="GO:0005856">
    <property type="term" value="C:cytoskeleton"/>
    <property type="evidence" value="ECO:0007669"/>
    <property type="project" value="UniProtKB-SubCell"/>
</dbReference>
<dbReference type="PRINTS" id="PR01640">
    <property type="entry name" value="PROFILINPLNT"/>
</dbReference>
<protein>
    <recommendedName>
        <fullName evidence="6">Profilin</fullName>
    </recommendedName>
</protein>
<reference evidence="7" key="1">
    <citation type="submission" date="2021-01" db="EMBL/GenBank/DDBJ databases">
        <authorList>
            <person name="Corre E."/>
            <person name="Pelletier E."/>
            <person name="Niang G."/>
            <person name="Scheremetjew M."/>
            <person name="Finn R."/>
            <person name="Kale V."/>
            <person name="Holt S."/>
            <person name="Cochrane G."/>
            <person name="Meng A."/>
            <person name="Brown T."/>
            <person name="Cohen L."/>
        </authorList>
    </citation>
    <scope>NUCLEOTIDE SEQUENCE</scope>
    <source>
        <strain evidence="7">379</strain>
    </source>
</reference>
<dbReference type="PANTHER" id="PTHR11604">
    <property type="entry name" value="PROFILIN"/>
    <property type="match status" value="1"/>
</dbReference>
<evidence type="ECO:0000256" key="5">
    <source>
        <dbReference type="ARBA" id="ARBA00023212"/>
    </source>
</evidence>
<evidence type="ECO:0000256" key="3">
    <source>
        <dbReference type="ARBA" id="ARBA00022490"/>
    </source>
</evidence>
<dbReference type="PRINTS" id="PR00392">
    <property type="entry name" value="PROFILIN"/>
</dbReference>
<proteinExistence type="inferred from homology"/>
<dbReference type="GO" id="GO:0003785">
    <property type="term" value="F:actin monomer binding"/>
    <property type="evidence" value="ECO:0007669"/>
    <property type="project" value="TreeGrafter"/>
</dbReference>
<keyword evidence="3" id="KW-0963">Cytoplasm</keyword>
<evidence type="ECO:0000256" key="2">
    <source>
        <dbReference type="ARBA" id="ARBA00010058"/>
    </source>
</evidence>
<dbReference type="SMART" id="SM00392">
    <property type="entry name" value="PROF"/>
    <property type="match status" value="1"/>
</dbReference>
<name>A0A6U9CQC2_EMIHU</name>
<dbReference type="GO" id="GO:0005938">
    <property type="term" value="C:cell cortex"/>
    <property type="evidence" value="ECO:0007669"/>
    <property type="project" value="TreeGrafter"/>
</dbReference>
<keyword evidence="5" id="KW-0206">Cytoskeleton</keyword>
<dbReference type="CDD" id="cd00148">
    <property type="entry name" value="PROF"/>
    <property type="match status" value="1"/>
</dbReference>
<evidence type="ECO:0000256" key="1">
    <source>
        <dbReference type="ARBA" id="ARBA00004245"/>
    </source>
</evidence>
<dbReference type="EMBL" id="HBIR01060784">
    <property type="protein sequence ID" value="CAE0599512.1"/>
    <property type="molecule type" value="Transcribed_RNA"/>
</dbReference>
<dbReference type="InterPro" id="IPR027310">
    <property type="entry name" value="Profilin_CS"/>
</dbReference>
<gene>
    <name evidence="7" type="ORF">EHUX00137_LOCUS47251</name>
</gene>
<dbReference type="AlphaFoldDB" id="A0A6U9CQC2"/>
<accession>A0A6U9CQC2</accession>
<sequence length="127" mass="13338">MSWQTYVDTNLVGTGMVTSAGIYDLQGNPWAYSAGFAAQVAEVAAVSGHFAAPSGLAATGATVAGVKYMFVRGEENAEIYVKKGAEGVVFYRCNTCIIVGYHNDKIQPGQCSTTVAKLGDFLKESGI</sequence>
<dbReference type="InterPro" id="IPR048278">
    <property type="entry name" value="PFN"/>
</dbReference>
<comment type="subcellular location">
    <subcellularLocation>
        <location evidence="1">Cytoplasm</location>
        <location evidence="1">Cytoskeleton</location>
    </subcellularLocation>
</comment>
<keyword evidence="4 6" id="KW-0009">Actin-binding</keyword>
<dbReference type="SUPFAM" id="SSF55770">
    <property type="entry name" value="Profilin (actin-binding protein)"/>
    <property type="match status" value="1"/>
</dbReference>
<comment type="similarity">
    <text evidence="2 6">Belongs to the profilin family.</text>
</comment>
<dbReference type="PANTHER" id="PTHR11604:SF0">
    <property type="entry name" value="PROFILIN"/>
    <property type="match status" value="1"/>
</dbReference>
<organism evidence="7">
    <name type="scientific">Emiliania huxleyi</name>
    <name type="common">Coccolithophore</name>
    <name type="synonym">Pontosphaera huxleyi</name>
    <dbReference type="NCBI Taxonomy" id="2903"/>
    <lineage>
        <taxon>Eukaryota</taxon>
        <taxon>Haptista</taxon>
        <taxon>Haptophyta</taxon>
        <taxon>Prymnesiophyceae</taxon>
        <taxon>Isochrysidales</taxon>
        <taxon>Noelaerhabdaceae</taxon>
        <taxon>Emiliania</taxon>
    </lineage>
</organism>
<evidence type="ECO:0000256" key="4">
    <source>
        <dbReference type="ARBA" id="ARBA00023203"/>
    </source>
</evidence>
<dbReference type="InterPro" id="IPR036140">
    <property type="entry name" value="PFN_sf"/>
</dbReference>
<evidence type="ECO:0000313" key="7">
    <source>
        <dbReference type="EMBL" id="CAE0599512.1"/>
    </source>
</evidence>
<dbReference type="InterPro" id="IPR005455">
    <property type="entry name" value="PFN_euk"/>
</dbReference>
<dbReference type="PROSITE" id="PS00414">
    <property type="entry name" value="PROFILIN"/>
    <property type="match status" value="1"/>
</dbReference>
<evidence type="ECO:0000256" key="6">
    <source>
        <dbReference type="RuleBase" id="RU003909"/>
    </source>
</evidence>